<gene>
    <name evidence="1" type="ORF">TPSB3V08_LOCUS12347</name>
</gene>
<organism evidence="1">
    <name type="scientific">Timema poppense</name>
    <name type="common">Walking stick</name>
    <dbReference type="NCBI Taxonomy" id="170557"/>
    <lineage>
        <taxon>Eukaryota</taxon>
        <taxon>Metazoa</taxon>
        <taxon>Ecdysozoa</taxon>
        <taxon>Arthropoda</taxon>
        <taxon>Hexapoda</taxon>
        <taxon>Insecta</taxon>
        <taxon>Pterygota</taxon>
        <taxon>Neoptera</taxon>
        <taxon>Polyneoptera</taxon>
        <taxon>Phasmatodea</taxon>
        <taxon>Timematodea</taxon>
        <taxon>Timematoidea</taxon>
        <taxon>Timematidae</taxon>
        <taxon>Timema</taxon>
    </lineage>
</organism>
<dbReference type="EMBL" id="OD016763">
    <property type="protein sequence ID" value="CAD7418364.1"/>
    <property type="molecule type" value="Genomic_DNA"/>
</dbReference>
<name>A0A7R9DPB2_TIMPO</name>
<reference evidence="1" key="1">
    <citation type="submission" date="2020-11" db="EMBL/GenBank/DDBJ databases">
        <authorList>
            <person name="Tran Van P."/>
        </authorList>
    </citation>
    <scope>NUCLEOTIDE SEQUENCE</scope>
</reference>
<sequence length="106" mass="11867">MVNTEFTNVIVVVSVSNKIATLRDISLFMCFHDYLLALRSTKHSFANRPALSPTGRFRELVGRVRSFSIQSSPLNSSIYHICYHLLCAHPLDRKALGVTSGSTNRL</sequence>
<dbReference type="AlphaFoldDB" id="A0A7R9DPB2"/>
<evidence type="ECO:0000313" key="1">
    <source>
        <dbReference type="EMBL" id="CAD7418364.1"/>
    </source>
</evidence>
<accession>A0A7R9DPB2</accession>
<proteinExistence type="predicted"/>
<protein>
    <submittedName>
        <fullName evidence="1">Uncharacterized protein</fullName>
    </submittedName>
</protein>